<name>A0A674P252_TAKRU</name>
<reference evidence="1" key="3">
    <citation type="submission" date="2025-09" db="UniProtKB">
        <authorList>
            <consortium name="Ensembl"/>
        </authorList>
    </citation>
    <scope>IDENTIFICATION</scope>
</reference>
<reference evidence="1 2" key="1">
    <citation type="journal article" date="2011" name="Genome Biol. Evol.">
        <title>Integration of the genetic map and genome assembly of fugu facilitates insights into distinct features of genome evolution in teleosts and mammals.</title>
        <authorList>
            <person name="Kai W."/>
            <person name="Kikuchi K."/>
            <person name="Tohari S."/>
            <person name="Chew A.K."/>
            <person name="Tay A."/>
            <person name="Fujiwara A."/>
            <person name="Hosoya S."/>
            <person name="Suetake H."/>
            <person name="Naruse K."/>
            <person name="Brenner S."/>
            <person name="Suzuki Y."/>
            <person name="Venkatesh B."/>
        </authorList>
    </citation>
    <scope>NUCLEOTIDE SEQUENCE [LARGE SCALE GENOMIC DNA]</scope>
</reference>
<dbReference type="GeneTree" id="ENSGT00530000064449"/>
<dbReference type="SUPFAM" id="SSF58069">
    <property type="entry name" value="Virus ectodomain"/>
    <property type="match status" value="1"/>
</dbReference>
<sequence>LWGCKYLNVQRLANLTRDAVAGLSEQVAATSLMTVQNRMALDMLLAEKGGVCAMFGDQCCTFIPNNTAPDGSVTRALEGFDYVPVKC</sequence>
<dbReference type="Proteomes" id="UP000005226">
    <property type="component" value="Chromosome 20"/>
</dbReference>
<dbReference type="InterPro" id="IPR018154">
    <property type="entry name" value="TLV/ENV_coat_polyprotein"/>
</dbReference>
<dbReference type="PANTHER" id="PTHR10424:SF80">
    <property type="entry name" value="ENVELOPE GLYCOPROTEIN"/>
    <property type="match status" value="1"/>
</dbReference>
<organism evidence="1 2">
    <name type="scientific">Takifugu rubripes</name>
    <name type="common">Japanese pufferfish</name>
    <name type="synonym">Fugu rubripes</name>
    <dbReference type="NCBI Taxonomy" id="31033"/>
    <lineage>
        <taxon>Eukaryota</taxon>
        <taxon>Metazoa</taxon>
        <taxon>Chordata</taxon>
        <taxon>Craniata</taxon>
        <taxon>Vertebrata</taxon>
        <taxon>Euteleostomi</taxon>
        <taxon>Actinopterygii</taxon>
        <taxon>Neopterygii</taxon>
        <taxon>Teleostei</taxon>
        <taxon>Neoteleostei</taxon>
        <taxon>Acanthomorphata</taxon>
        <taxon>Eupercaria</taxon>
        <taxon>Tetraodontiformes</taxon>
        <taxon>Tetradontoidea</taxon>
        <taxon>Tetraodontidae</taxon>
        <taxon>Takifugu</taxon>
    </lineage>
</organism>
<keyword evidence="2" id="KW-1185">Reference proteome</keyword>
<reference evidence="1" key="2">
    <citation type="submission" date="2025-08" db="UniProtKB">
        <authorList>
            <consortium name="Ensembl"/>
        </authorList>
    </citation>
    <scope>IDENTIFICATION</scope>
</reference>
<proteinExistence type="predicted"/>
<dbReference type="InParanoid" id="A0A674P252"/>
<protein>
    <recommendedName>
        <fullName evidence="3">ERVV2 protein</fullName>
    </recommendedName>
</protein>
<dbReference type="Gene3D" id="1.10.287.210">
    <property type="match status" value="1"/>
</dbReference>
<evidence type="ECO:0008006" key="3">
    <source>
        <dbReference type="Google" id="ProtNLM"/>
    </source>
</evidence>
<dbReference type="Pfam" id="PF00429">
    <property type="entry name" value="TLV_coat"/>
    <property type="match status" value="1"/>
</dbReference>
<dbReference type="Ensembl" id="ENSTRUT00000068888.1">
    <property type="protein sequence ID" value="ENSTRUP00000079752.1"/>
    <property type="gene ID" value="ENSTRUG00000033114.1"/>
</dbReference>
<evidence type="ECO:0000313" key="1">
    <source>
        <dbReference type="Ensembl" id="ENSTRUP00000079752.1"/>
    </source>
</evidence>
<accession>A0A674P252</accession>
<dbReference type="OMA" id="WINDIYY"/>
<dbReference type="AlphaFoldDB" id="A0A674P252"/>
<dbReference type="PANTHER" id="PTHR10424">
    <property type="entry name" value="VIRAL ENVELOPE PROTEIN"/>
    <property type="match status" value="1"/>
</dbReference>
<evidence type="ECO:0000313" key="2">
    <source>
        <dbReference type="Proteomes" id="UP000005226"/>
    </source>
</evidence>